<dbReference type="RefSeq" id="WP_170205156.1">
    <property type="nucleotide sequence ID" value="NZ_CP051685.1"/>
</dbReference>
<evidence type="ECO:0000313" key="2">
    <source>
        <dbReference type="Proteomes" id="UP000502415"/>
    </source>
</evidence>
<dbReference type="KEGG" id="mfy:HH212_26330"/>
<sequence>MTEKTDICALCQHFKMKEYPEHARVGAGRCMGYDGTREQLINPFLSWKTRACVRYARARNIAEREAWVAKQGAPAQTDNAAQSETKG</sequence>
<gene>
    <name evidence="1" type="ORF">HH212_26330</name>
</gene>
<name>A0A7Z2W1I6_9BURK</name>
<dbReference type="AlphaFoldDB" id="A0A7Z2W1I6"/>
<organism evidence="1 2">
    <name type="scientific">Massilia forsythiae</name>
    <dbReference type="NCBI Taxonomy" id="2728020"/>
    <lineage>
        <taxon>Bacteria</taxon>
        <taxon>Pseudomonadati</taxon>
        <taxon>Pseudomonadota</taxon>
        <taxon>Betaproteobacteria</taxon>
        <taxon>Burkholderiales</taxon>
        <taxon>Oxalobacteraceae</taxon>
        <taxon>Telluria group</taxon>
        <taxon>Massilia</taxon>
    </lineage>
</organism>
<accession>A0A7Z2W1I6</accession>
<dbReference type="Proteomes" id="UP000502415">
    <property type="component" value="Chromosome"/>
</dbReference>
<reference evidence="1 2" key="1">
    <citation type="submission" date="2020-04" db="EMBL/GenBank/DDBJ databases">
        <title>Genome sequencing of novel species.</title>
        <authorList>
            <person name="Heo J."/>
            <person name="Kim S.-J."/>
            <person name="Kim J.-S."/>
            <person name="Hong S.-B."/>
            <person name="Kwon S.-W."/>
        </authorList>
    </citation>
    <scope>NUCLEOTIDE SEQUENCE [LARGE SCALE GENOMIC DNA]</scope>
    <source>
        <strain evidence="1 2">GN2-R2</strain>
    </source>
</reference>
<dbReference type="EMBL" id="CP051685">
    <property type="protein sequence ID" value="QJE03075.1"/>
    <property type="molecule type" value="Genomic_DNA"/>
</dbReference>
<evidence type="ECO:0000313" key="1">
    <source>
        <dbReference type="EMBL" id="QJE03075.1"/>
    </source>
</evidence>
<proteinExistence type="predicted"/>
<keyword evidence="2" id="KW-1185">Reference proteome</keyword>
<protein>
    <submittedName>
        <fullName evidence="1">Uncharacterized protein</fullName>
    </submittedName>
</protein>